<keyword evidence="1" id="KW-0449">Lipoprotein</keyword>
<reference evidence="1" key="1">
    <citation type="submission" date="2018-06" db="EMBL/GenBank/DDBJ databases">
        <authorList>
            <consortium name="Pathogen Informatics"/>
        </authorList>
    </citation>
    <scope>NUCLEOTIDE SEQUENCE</scope>
    <source>
        <strain evidence="1">NCTC11678</strain>
    </source>
</reference>
<dbReference type="AlphaFoldDB" id="A0A509A5S1"/>
<dbReference type="InterPro" id="IPR021747">
    <property type="entry name" value="DUF3313"/>
</dbReference>
<name>A0A509A5S1_KLEPN</name>
<evidence type="ECO:0000313" key="1">
    <source>
        <dbReference type="EMBL" id="VUA77749.1"/>
    </source>
</evidence>
<dbReference type="Pfam" id="PF11769">
    <property type="entry name" value="DUF3313"/>
    <property type="match status" value="1"/>
</dbReference>
<dbReference type="EMBL" id="CABFNL010000002">
    <property type="protein sequence ID" value="VUA77749.1"/>
    <property type="molecule type" value="Genomic_DNA"/>
</dbReference>
<accession>A0A509A5S1</accession>
<gene>
    <name evidence="1" type="ORF">NCTC11678_02378</name>
</gene>
<protein>
    <submittedName>
        <fullName evidence="1">Membrane lipoprotein</fullName>
    </submittedName>
</protein>
<sequence length="94" mass="10122">MRTRVLLKVAALAGILALTGCAAKVAQPNQYSGFLKDYSSLKETTSASGKPELRWIDPNFNPANYDNIVYHPVTYYPVPKPTTQVGGEGAAGYS</sequence>
<proteinExistence type="predicted"/>
<dbReference type="PROSITE" id="PS51257">
    <property type="entry name" value="PROKAR_LIPOPROTEIN"/>
    <property type="match status" value="1"/>
</dbReference>
<organism evidence="1">
    <name type="scientific">Klebsiella pneumoniae</name>
    <dbReference type="NCBI Taxonomy" id="573"/>
    <lineage>
        <taxon>Bacteria</taxon>
        <taxon>Pseudomonadati</taxon>
        <taxon>Pseudomonadota</taxon>
        <taxon>Gammaproteobacteria</taxon>
        <taxon>Enterobacterales</taxon>
        <taxon>Enterobacteriaceae</taxon>
        <taxon>Klebsiella/Raoultella group</taxon>
        <taxon>Klebsiella</taxon>
        <taxon>Klebsiella pneumoniae complex</taxon>
    </lineage>
</organism>